<organism evidence="9 10">
    <name type="scientific">Roseateles saccharophilus</name>
    <name type="common">Pseudomonas saccharophila</name>
    <dbReference type="NCBI Taxonomy" id="304"/>
    <lineage>
        <taxon>Bacteria</taxon>
        <taxon>Pseudomonadati</taxon>
        <taxon>Pseudomonadota</taxon>
        <taxon>Betaproteobacteria</taxon>
        <taxon>Burkholderiales</taxon>
        <taxon>Sphaerotilaceae</taxon>
        <taxon>Roseateles</taxon>
    </lineage>
</organism>
<keyword evidence="4" id="KW-0378">Hydrolase</keyword>
<dbReference type="PANTHER" id="PTHR30237">
    <property type="entry name" value="MURAMOYLTETRAPEPTIDE CARBOXYPEPTIDASE"/>
    <property type="match status" value="1"/>
</dbReference>
<evidence type="ECO:0000259" key="7">
    <source>
        <dbReference type="Pfam" id="PF02016"/>
    </source>
</evidence>
<dbReference type="InterPro" id="IPR040921">
    <property type="entry name" value="Peptidase_S66C"/>
</dbReference>
<dbReference type="CDD" id="cd07025">
    <property type="entry name" value="Peptidase_S66"/>
    <property type="match status" value="1"/>
</dbReference>
<dbReference type="Pfam" id="PF02016">
    <property type="entry name" value="Peptidase_S66"/>
    <property type="match status" value="1"/>
</dbReference>
<dbReference type="SUPFAM" id="SSF141986">
    <property type="entry name" value="LD-carboxypeptidase A C-terminal domain-like"/>
    <property type="match status" value="1"/>
</dbReference>
<dbReference type="InterPro" id="IPR027478">
    <property type="entry name" value="LdcA_N"/>
</dbReference>
<accession>A0A4R3VG98</accession>
<dbReference type="EMBL" id="SMBU01000001">
    <property type="protein sequence ID" value="TCV04476.1"/>
    <property type="molecule type" value="Genomic_DNA"/>
</dbReference>
<dbReference type="InterPro" id="IPR003507">
    <property type="entry name" value="S66_fam"/>
</dbReference>
<keyword evidence="3" id="KW-0645">Protease</keyword>
<dbReference type="GO" id="GO:0006508">
    <property type="term" value="P:proteolysis"/>
    <property type="evidence" value="ECO:0007669"/>
    <property type="project" value="UniProtKB-KW"/>
</dbReference>
<dbReference type="AlphaFoldDB" id="A0A4R3VG98"/>
<keyword evidence="10" id="KW-1185">Reference proteome</keyword>
<comment type="caution">
    <text evidence="9">The sequence shown here is derived from an EMBL/GenBank/DDBJ whole genome shotgun (WGS) entry which is preliminary data.</text>
</comment>
<dbReference type="Pfam" id="PF17676">
    <property type="entry name" value="Peptidase_S66C"/>
    <property type="match status" value="1"/>
</dbReference>
<dbReference type="Gene3D" id="3.50.30.60">
    <property type="entry name" value="LD-carboxypeptidase A C-terminal domain-like"/>
    <property type="match status" value="1"/>
</dbReference>
<feature type="domain" description="LD-carboxypeptidase N-terminal" evidence="7">
    <location>
        <begin position="18"/>
        <end position="135"/>
    </location>
</feature>
<dbReference type="InterPro" id="IPR029062">
    <property type="entry name" value="Class_I_gatase-like"/>
</dbReference>
<dbReference type="PANTHER" id="PTHR30237:SF2">
    <property type="entry name" value="MUREIN TETRAPEPTIDE CARBOXYPEPTIDASE"/>
    <property type="match status" value="1"/>
</dbReference>
<evidence type="ECO:0000256" key="2">
    <source>
        <dbReference type="ARBA" id="ARBA00022645"/>
    </source>
</evidence>
<dbReference type="InterPro" id="IPR027461">
    <property type="entry name" value="Carboxypeptidase_A_C_sf"/>
</dbReference>
<keyword evidence="2 9" id="KW-0121">Carboxypeptidase</keyword>
<feature type="domain" description="LD-carboxypeptidase C-terminal" evidence="8">
    <location>
        <begin position="183"/>
        <end position="291"/>
    </location>
</feature>
<evidence type="ECO:0000256" key="5">
    <source>
        <dbReference type="ARBA" id="ARBA00022825"/>
    </source>
</evidence>
<sequence>MAEDGEFLIPPLRRGAGIAVIAPAGPPGPGRLEPVEGWLRERGYAPTLLPSCYGPAPLDFLAAPDAVRLADVHAAFADPRFDAVLALRGGSGCIRLLDRLQPGRLAASRRLLIGYSDLTVLHALRTNAGIPSLHAPMPASDWGLPGAAADTEALFAGLARGWRAGDLLGRARPQALSHGGRARGRLIGGNLAMFCALLGTPYLPEADGALLFIEDIGEEPYRVDRMLSQLRLAGVLGRIAGLVLGSFSGAGSPDAVLADHLQGLPCPVLAGWPAGHGQPNRPLPLGLHVELDVAAGTLTLV</sequence>
<dbReference type="RefSeq" id="WP_132569173.1">
    <property type="nucleotide sequence ID" value="NZ_CBCSGL010000004.1"/>
</dbReference>
<keyword evidence="5" id="KW-0720">Serine protease</keyword>
<dbReference type="Gene3D" id="3.40.50.10740">
    <property type="entry name" value="Class I glutamine amidotransferase-like"/>
    <property type="match status" value="1"/>
</dbReference>
<evidence type="ECO:0000256" key="3">
    <source>
        <dbReference type="ARBA" id="ARBA00022670"/>
    </source>
</evidence>
<evidence type="ECO:0000313" key="10">
    <source>
        <dbReference type="Proteomes" id="UP000295110"/>
    </source>
</evidence>
<dbReference type="Proteomes" id="UP000295110">
    <property type="component" value="Unassembled WGS sequence"/>
</dbReference>
<evidence type="ECO:0000256" key="4">
    <source>
        <dbReference type="ARBA" id="ARBA00022801"/>
    </source>
</evidence>
<gene>
    <name evidence="9" type="ORF">EV671_1001232</name>
</gene>
<dbReference type="SUPFAM" id="SSF52317">
    <property type="entry name" value="Class I glutamine amidotransferase-like"/>
    <property type="match status" value="1"/>
</dbReference>
<evidence type="ECO:0000256" key="6">
    <source>
        <dbReference type="PIRSR" id="PIRSR028757-1"/>
    </source>
</evidence>
<dbReference type="OrthoDB" id="9807329at2"/>
<evidence type="ECO:0000256" key="1">
    <source>
        <dbReference type="ARBA" id="ARBA00010233"/>
    </source>
</evidence>
<evidence type="ECO:0000259" key="8">
    <source>
        <dbReference type="Pfam" id="PF17676"/>
    </source>
</evidence>
<proteinExistence type="inferred from homology"/>
<protein>
    <submittedName>
        <fullName evidence="9">Muramoyltetrapeptide carboxypeptidase</fullName>
    </submittedName>
</protein>
<dbReference type="GO" id="GO:0008236">
    <property type="term" value="F:serine-type peptidase activity"/>
    <property type="evidence" value="ECO:0007669"/>
    <property type="project" value="UniProtKB-KW"/>
</dbReference>
<dbReference type="GO" id="GO:0004180">
    <property type="term" value="F:carboxypeptidase activity"/>
    <property type="evidence" value="ECO:0007669"/>
    <property type="project" value="UniProtKB-KW"/>
</dbReference>
<dbReference type="PIRSF" id="PIRSF028757">
    <property type="entry name" value="LD-carboxypeptidase"/>
    <property type="match status" value="1"/>
</dbReference>
<reference evidence="9 10" key="1">
    <citation type="submission" date="2019-03" db="EMBL/GenBank/DDBJ databases">
        <title>Genomic Encyclopedia of Type Strains, Phase IV (KMG-IV): sequencing the most valuable type-strain genomes for metagenomic binning, comparative biology and taxonomic classification.</title>
        <authorList>
            <person name="Goeker M."/>
        </authorList>
    </citation>
    <scope>NUCLEOTIDE SEQUENCE [LARGE SCALE GENOMIC DNA]</scope>
    <source>
        <strain evidence="9 10">DSM 654</strain>
    </source>
</reference>
<feature type="active site" description="Charge relay system" evidence="6">
    <location>
        <position position="276"/>
    </location>
</feature>
<feature type="active site" description="Charge relay system" evidence="6">
    <location>
        <position position="214"/>
    </location>
</feature>
<dbReference type="InterPro" id="IPR040449">
    <property type="entry name" value="Peptidase_S66_N"/>
</dbReference>
<evidence type="ECO:0000313" key="9">
    <source>
        <dbReference type="EMBL" id="TCV04476.1"/>
    </source>
</evidence>
<name>A0A4R3VG98_ROSSA</name>
<feature type="active site" description="Nucleophile" evidence="6">
    <location>
        <position position="116"/>
    </location>
</feature>
<comment type="similarity">
    <text evidence="1">Belongs to the peptidase S66 family.</text>
</comment>